<dbReference type="InterPro" id="IPR019186">
    <property type="entry name" value="Nucleolar_protein_12"/>
</dbReference>
<dbReference type="OrthoDB" id="10361242at2759"/>
<organism evidence="7">
    <name type="scientific">Oikopleura dioica</name>
    <name type="common">Tunicate</name>
    <dbReference type="NCBI Taxonomy" id="34765"/>
    <lineage>
        <taxon>Eukaryota</taxon>
        <taxon>Metazoa</taxon>
        <taxon>Chordata</taxon>
        <taxon>Tunicata</taxon>
        <taxon>Appendicularia</taxon>
        <taxon>Copelata</taxon>
        <taxon>Oikopleuridae</taxon>
        <taxon>Oikopleura</taxon>
    </lineage>
</organism>
<evidence type="ECO:0000256" key="2">
    <source>
        <dbReference type="ARBA" id="ARBA00007175"/>
    </source>
</evidence>
<comment type="similarity">
    <text evidence="2">Belongs to the RRP17 family.</text>
</comment>
<evidence type="ECO:0000313" key="7">
    <source>
        <dbReference type="EMBL" id="CBY07013.1"/>
    </source>
</evidence>
<comment type="subcellular location">
    <subcellularLocation>
        <location evidence="1">Nucleus</location>
        <location evidence="1">Nucleolus</location>
    </subcellularLocation>
</comment>
<feature type="compositionally biased region" description="Basic and acidic residues" evidence="6">
    <location>
        <begin position="174"/>
        <end position="185"/>
    </location>
</feature>
<dbReference type="Pfam" id="PF09805">
    <property type="entry name" value="Nop25"/>
    <property type="match status" value="1"/>
</dbReference>
<dbReference type="AlphaFoldDB" id="E4WTK7"/>
<evidence type="ECO:0000256" key="5">
    <source>
        <dbReference type="ARBA" id="ARBA00023242"/>
    </source>
</evidence>
<keyword evidence="8" id="KW-1185">Reference proteome</keyword>
<proteinExistence type="inferred from homology"/>
<dbReference type="EMBL" id="FN653016">
    <property type="protein sequence ID" value="CBY07013.1"/>
    <property type="molecule type" value="Genomic_DNA"/>
</dbReference>
<evidence type="ECO:0000256" key="3">
    <source>
        <dbReference type="ARBA" id="ARBA00015520"/>
    </source>
</evidence>
<dbReference type="GO" id="GO:0019843">
    <property type="term" value="F:rRNA binding"/>
    <property type="evidence" value="ECO:0007669"/>
    <property type="project" value="TreeGrafter"/>
</dbReference>
<sequence>MVKKTGRRKKELREGADLVLSFDPAARKEFLTGFRKRKLARKAKAKEELNRQIQTEKQRINREKREEVKQKNELLEKYVDQFTQNEDESEEEHDNGETTVVIKKTKVDGDDINFEEIQAQSAAALDGLKAKQRKKNDFNRQKLKALEAKKHSLIDRNKAKKDPKLRKHVKPGSKPKEGVKAEKGGKNGGKKGRK</sequence>
<protein>
    <recommendedName>
        <fullName evidence="3">Nucleolar protein 12</fullName>
    </recommendedName>
</protein>
<accession>E4WTK7</accession>
<evidence type="ECO:0000313" key="8">
    <source>
        <dbReference type="Proteomes" id="UP000001307"/>
    </source>
</evidence>
<dbReference type="PANTHER" id="PTHR14577:SF0">
    <property type="entry name" value="NUCLEOLAR PROTEIN 12"/>
    <property type="match status" value="1"/>
</dbReference>
<keyword evidence="4" id="KW-0175">Coiled coil</keyword>
<name>E4WTK7_OIKDI</name>
<gene>
    <name evidence="7" type="ORF">GSOID_T00006093001</name>
</gene>
<evidence type="ECO:0000256" key="4">
    <source>
        <dbReference type="ARBA" id="ARBA00023054"/>
    </source>
</evidence>
<dbReference type="PANTHER" id="PTHR14577">
    <property type="entry name" value="NUCLEOLAR PROTEIN 12"/>
    <property type="match status" value="1"/>
</dbReference>
<feature type="compositionally biased region" description="Basic and acidic residues" evidence="6">
    <location>
        <begin position="135"/>
        <end position="162"/>
    </location>
</feature>
<feature type="region of interest" description="Disordered" evidence="6">
    <location>
        <begin position="129"/>
        <end position="194"/>
    </location>
</feature>
<evidence type="ECO:0000256" key="6">
    <source>
        <dbReference type="SAM" id="MobiDB-lite"/>
    </source>
</evidence>
<feature type="region of interest" description="Disordered" evidence="6">
    <location>
        <begin position="49"/>
        <end position="68"/>
    </location>
</feature>
<dbReference type="Proteomes" id="UP000001307">
    <property type="component" value="Unassembled WGS sequence"/>
</dbReference>
<dbReference type="GO" id="GO:0005730">
    <property type="term" value="C:nucleolus"/>
    <property type="evidence" value="ECO:0007669"/>
    <property type="project" value="UniProtKB-SubCell"/>
</dbReference>
<reference evidence="7" key="1">
    <citation type="journal article" date="2010" name="Science">
        <title>Plasticity of animal genome architecture unmasked by rapid evolution of a pelagic tunicate.</title>
        <authorList>
            <person name="Denoeud F."/>
            <person name="Henriet S."/>
            <person name="Mungpakdee S."/>
            <person name="Aury J.M."/>
            <person name="Da Silva C."/>
            <person name="Brinkmann H."/>
            <person name="Mikhaleva J."/>
            <person name="Olsen L.C."/>
            <person name="Jubin C."/>
            <person name="Canestro C."/>
            <person name="Bouquet J.M."/>
            <person name="Danks G."/>
            <person name="Poulain J."/>
            <person name="Campsteijn C."/>
            <person name="Adamski M."/>
            <person name="Cross I."/>
            <person name="Yadetie F."/>
            <person name="Muffato M."/>
            <person name="Louis A."/>
            <person name="Butcher S."/>
            <person name="Tsagkogeorga G."/>
            <person name="Konrad A."/>
            <person name="Singh S."/>
            <person name="Jensen M.F."/>
            <person name="Cong E.H."/>
            <person name="Eikeseth-Otteraa H."/>
            <person name="Noel B."/>
            <person name="Anthouard V."/>
            <person name="Porcel B.M."/>
            <person name="Kachouri-Lafond R."/>
            <person name="Nishino A."/>
            <person name="Ugolini M."/>
            <person name="Chourrout P."/>
            <person name="Nishida H."/>
            <person name="Aasland R."/>
            <person name="Huzurbazar S."/>
            <person name="Westhof E."/>
            <person name="Delsuc F."/>
            <person name="Lehrach H."/>
            <person name="Reinhardt R."/>
            <person name="Weissenbach J."/>
            <person name="Roy S.W."/>
            <person name="Artiguenave F."/>
            <person name="Postlethwait J.H."/>
            <person name="Manak J.R."/>
            <person name="Thompson E.M."/>
            <person name="Jaillon O."/>
            <person name="Du Pasquier L."/>
            <person name="Boudinot P."/>
            <person name="Liberles D.A."/>
            <person name="Volff J.N."/>
            <person name="Philippe H."/>
            <person name="Lenhard B."/>
            <person name="Roest Crollius H."/>
            <person name="Wincker P."/>
            <person name="Chourrout D."/>
        </authorList>
    </citation>
    <scope>NUCLEOTIDE SEQUENCE [LARGE SCALE GENOMIC DNA]</scope>
</reference>
<feature type="compositionally biased region" description="Basic residues" evidence="6">
    <location>
        <begin position="163"/>
        <end position="173"/>
    </location>
</feature>
<keyword evidence="5" id="KW-0539">Nucleus</keyword>
<evidence type="ECO:0000256" key="1">
    <source>
        <dbReference type="ARBA" id="ARBA00004604"/>
    </source>
</evidence>
<dbReference type="InParanoid" id="E4WTK7"/>